<organism evidence="1 2">
    <name type="scientific">Taxus chinensis</name>
    <name type="common">Chinese yew</name>
    <name type="synonym">Taxus wallichiana var. chinensis</name>
    <dbReference type="NCBI Taxonomy" id="29808"/>
    <lineage>
        <taxon>Eukaryota</taxon>
        <taxon>Viridiplantae</taxon>
        <taxon>Streptophyta</taxon>
        <taxon>Embryophyta</taxon>
        <taxon>Tracheophyta</taxon>
        <taxon>Spermatophyta</taxon>
        <taxon>Pinopsida</taxon>
        <taxon>Pinidae</taxon>
        <taxon>Conifers II</taxon>
        <taxon>Cupressales</taxon>
        <taxon>Taxaceae</taxon>
        <taxon>Taxus</taxon>
    </lineage>
</organism>
<evidence type="ECO:0000313" key="1">
    <source>
        <dbReference type="EMBL" id="KAH9312431.1"/>
    </source>
</evidence>
<keyword evidence="2" id="KW-1185">Reference proteome</keyword>
<evidence type="ECO:0000313" key="2">
    <source>
        <dbReference type="Proteomes" id="UP000824469"/>
    </source>
</evidence>
<feature type="non-terminal residue" evidence="1">
    <location>
        <position position="1"/>
    </location>
</feature>
<dbReference type="AlphaFoldDB" id="A0AA38FYG4"/>
<dbReference type="EMBL" id="JAHRHJ020000006">
    <property type="protein sequence ID" value="KAH9312431.1"/>
    <property type="molecule type" value="Genomic_DNA"/>
</dbReference>
<proteinExistence type="predicted"/>
<comment type="caution">
    <text evidence="1">The sequence shown here is derived from an EMBL/GenBank/DDBJ whole genome shotgun (WGS) entry which is preliminary data.</text>
</comment>
<reference evidence="1 2" key="1">
    <citation type="journal article" date="2021" name="Nat. Plants">
        <title>The Taxus genome provides insights into paclitaxel biosynthesis.</title>
        <authorList>
            <person name="Xiong X."/>
            <person name="Gou J."/>
            <person name="Liao Q."/>
            <person name="Li Y."/>
            <person name="Zhou Q."/>
            <person name="Bi G."/>
            <person name="Li C."/>
            <person name="Du R."/>
            <person name="Wang X."/>
            <person name="Sun T."/>
            <person name="Guo L."/>
            <person name="Liang H."/>
            <person name="Lu P."/>
            <person name="Wu Y."/>
            <person name="Zhang Z."/>
            <person name="Ro D.K."/>
            <person name="Shang Y."/>
            <person name="Huang S."/>
            <person name="Yan J."/>
        </authorList>
    </citation>
    <scope>NUCLEOTIDE SEQUENCE [LARGE SCALE GENOMIC DNA]</scope>
    <source>
        <strain evidence="1">Ta-2019</strain>
    </source>
</reference>
<gene>
    <name evidence="1" type="ORF">KI387_027466</name>
</gene>
<sequence length="60" mass="6915">IPSMNFSSLFGRKQVKNALRRRREKPKWRLVLAALKKSRTTTANANALKLSCEVLRIFVT</sequence>
<feature type="non-terminal residue" evidence="1">
    <location>
        <position position="60"/>
    </location>
</feature>
<dbReference type="Proteomes" id="UP000824469">
    <property type="component" value="Unassembled WGS sequence"/>
</dbReference>
<accession>A0AA38FYG4</accession>
<name>A0AA38FYG4_TAXCH</name>
<protein>
    <submittedName>
        <fullName evidence="1">Uncharacterized protein</fullName>
    </submittedName>
</protein>